<accession>A0A060R8H9</accession>
<keyword evidence="2" id="KW-0378">Hydrolase</keyword>
<evidence type="ECO:0000313" key="3">
    <source>
        <dbReference type="Proteomes" id="UP000027616"/>
    </source>
</evidence>
<keyword evidence="2" id="KW-0347">Helicase</keyword>
<reference evidence="2 3" key="1">
    <citation type="journal article" date="2015" name="Genome Announc.">
        <title>Complete Genome Sequence of the Novel Leech Symbiont Mucinivorans hirudinis M3T.</title>
        <authorList>
            <person name="Nelson M.C."/>
            <person name="Bomar L."/>
            <person name="Graf J."/>
        </authorList>
    </citation>
    <scope>NUCLEOTIDE SEQUENCE [LARGE SCALE GENOMIC DNA]</scope>
    <source>
        <strain evidence="3">M3</strain>
    </source>
</reference>
<dbReference type="OrthoDB" id="924847at2"/>
<dbReference type="InterPro" id="IPR027417">
    <property type="entry name" value="P-loop_NTPase"/>
</dbReference>
<sequence>MGKLRKLIAPDNLHIDFSPSPKQYELWKLLQPECPLCGGFIQQQLIGHDQNNNPQYKPFCGKCGNHNIPQLILGGGAAGGGKSYLASVWLVSSCIRFGEIRAVVARKTLKSLKESTWNTIRMVIKRWGLVEDVHYRVNNIAGTLRFWNDSVILMLDMADQPSDPNFERFGSMEATICAVDEVSEISQKAIEVLFSRLRWRTHETFMVSKMLLTTNPTTNWVRGRFVQDDNGDRVTCREGEFYVPFSVFDNPDIGFRQTYEAALNKISDQATKERLLYGNWDFVEANDMAIYGKFDGSKHLITGLKEKVYDPTRPLITVWDFNVAPQMSVLLAQVDYENKKLYIIEEILGKPQDKENNTPALARRMQQKLYREKHIGGVDVTGDPSGLQRSSATEDGVNNYTVIMETFGKGILRPKLKLLRKQPPQVTRCEFANELFDGYNGWTIEIDLKCRKLTEDLIYQLRNEDGTKAKHKTTDPKTGVKYEKYGHLSDCLDYLLCYYLRDSWYKFKSGTDNGDSGIVTAPAVYNGFNY</sequence>
<dbReference type="HOGENOM" id="CLU_549547_0_0_10"/>
<dbReference type="Gene3D" id="3.40.50.300">
    <property type="entry name" value="P-loop containing nucleotide triphosphate hydrolases"/>
    <property type="match status" value="1"/>
</dbReference>
<dbReference type="GO" id="GO:0016787">
    <property type="term" value="F:hydrolase activity"/>
    <property type="evidence" value="ECO:0007669"/>
    <property type="project" value="UniProtKB-KW"/>
</dbReference>
<dbReference type="KEGG" id="rbc:BN938_1731"/>
<dbReference type="InterPro" id="IPR035412">
    <property type="entry name" value="Terminase_L_N"/>
</dbReference>
<dbReference type="STRING" id="1433126.BN938_1731"/>
<dbReference type="GO" id="GO:0004386">
    <property type="term" value="F:helicase activity"/>
    <property type="evidence" value="ECO:0007669"/>
    <property type="project" value="UniProtKB-KW"/>
</dbReference>
<name>A0A060R8H9_9BACT</name>
<organism evidence="2 3">
    <name type="scientific">Mucinivorans hirudinis</name>
    <dbReference type="NCBI Taxonomy" id="1433126"/>
    <lineage>
        <taxon>Bacteria</taxon>
        <taxon>Pseudomonadati</taxon>
        <taxon>Bacteroidota</taxon>
        <taxon>Bacteroidia</taxon>
        <taxon>Bacteroidales</taxon>
        <taxon>Rikenellaceae</taxon>
        <taxon>Mucinivorans</taxon>
    </lineage>
</organism>
<keyword evidence="3" id="KW-1185">Reference proteome</keyword>
<dbReference type="PATRIC" id="fig|1433126.3.peg.1707"/>
<proteinExistence type="predicted"/>
<dbReference type="EMBL" id="HG934468">
    <property type="protein sequence ID" value="CDN31811.1"/>
    <property type="molecule type" value="Genomic_DNA"/>
</dbReference>
<dbReference type="AlphaFoldDB" id="A0A060R8H9"/>
<protein>
    <submittedName>
        <fullName evidence="2">Replicative DNA helicase, intein-containing</fullName>
        <ecNumber evidence="2">3.6.1.-</ecNumber>
    </submittedName>
</protein>
<evidence type="ECO:0000259" key="1">
    <source>
        <dbReference type="Pfam" id="PF04466"/>
    </source>
</evidence>
<dbReference type="Proteomes" id="UP000027616">
    <property type="component" value="Chromosome I"/>
</dbReference>
<evidence type="ECO:0000313" key="2">
    <source>
        <dbReference type="EMBL" id="CDN31811.1"/>
    </source>
</evidence>
<keyword evidence="2" id="KW-0547">Nucleotide-binding</keyword>
<dbReference type="EC" id="3.6.1.-" evidence="2"/>
<keyword evidence="2" id="KW-0067">ATP-binding</keyword>
<dbReference type="Pfam" id="PF04466">
    <property type="entry name" value="Terminase_3"/>
    <property type="match status" value="1"/>
</dbReference>
<gene>
    <name evidence="2" type="ORF">BN938_1731</name>
</gene>
<dbReference type="eggNOG" id="ENOG502Z8ZR">
    <property type="taxonomic scope" value="Bacteria"/>
</dbReference>
<feature type="domain" description="Phage terminase large subunit N-terminal" evidence="1">
    <location>
        <begin position="76"/>
        <end position="231"/>
    </location>
</feature>